<name>A0AAD2D0G5_EUPCR</name>
<comment type="caution">
    <text evidence="2">The sequence shown here is derived from an EMBL/GenBank/DDBJ whole genome shotgun (WGS) entry which is preliminary data.</text>
</comment>
<feature type="region of interest" description="Disordered" evidence="1">
    <location>
        <begin position="235"/>
        <end position="259"/>
    </location>
</feature>
<dbReference type="AlphaFoldDB" id="A0AAD2D0G5"/>
<reference evidence="2" key="1">
    <citation type="submission" date="2023-07" db="EMBL/GenBank/DDBJ databases">
        <authorList>
            <consortium name="AG Swart"/>
            <person name="Singh M."/>
            <person name="Singh A."/>
            <person name="Seah K."/>
            <person name="Emmerich C."/>
        </authorList>
    </citation>
    <scope>NUCLEOTIDE SEQUENCE</scope>
    <source>
        <strain evidence="2">DP1</strain>
    </source>
</reference>
<sequence length="328" mass="38540">MESEQSSVIGNNQNLKKRSLRELEKRMNDKLLRSLQIKGVWKAYYHPLKPAIYFRIYEFIGDSVILLYPSKKWVMQELHEEKYFSAIGNYPLTRIQHWSGNLFLGRFYSLGFGVRHDEVAIGNHAFTLNLKNKFYRKLTFQALSQATTKFSLRQFKMSVRDVGKVILAGNMCHEIAFKECQIDFQGNLRGWPRYFYRYDLDSNTKLSILKFGCCIPLNQRLAFNRLDKQSISQVNKIPDPNEETNRTIDDHESTSSEDEIDRTEMICTLMEYIRSSHLIDQLKMTVFLCENLDIDKHQITSQFDHTNIKSKLEHCTTITKITFSTNQE</sequence>
<evidence type="ECO:0000313" key="3">
    <source>
        <dbReference type="Proteomes" id="UP001295684"/>
    </source>
</evidence>
<feature type="compositionally biased region" description="Basic and acidic residues" evidence="1">
    <location>
        <begin position="243"/>
        <end position="254"/>
    </location>
</feature>
<keyword evidence="3" id="KW-1185">Reference proteome</keyword>
<dbReference type="EMBL" id="CAMPGE010017051">
    <property type="protein sequence ID" value="CAI2375562.1"/>
    <property type="molecule type" value="Genomic_DNA"/>
</dbReference>
<accession>A0AAD2D0G5</accession>
<dbReference type="Proteomes" id="UP001295684">
    <property type="component" value="Unassembled WGS sequence"/>
</dbReference>
<evidence type="ECO:0000256" key="1">
    <source>
        <dbReference type="SAM" id="MobiDB-lite"/>
    </source>
</evidence>
<proteinExistence type="predicted"/>
<protein>
    <submittedName>
        <fullName evidence="2">Uncharacterized protein</fullName>
    </submittedName>
</protein>
<organism evidence="2 3">
    <name type="scientific">Euplotes crassus</name>
    <dbReference type="NCBI Taxonomy" id="5936"/>
    <lineage>
        <taxon>Eukaryota</taxon>
        <taxon>Sar</taxon>
        <taxon>Alveolata</taxon>
        <taxon>Ciliophora</taxon>
        <taxon>Intramacronucleata</taxon>
        <taxon>Spirotrichea</taxon>
        <taxon>Hypotrichia</taxon>
        <taxon>Euplotida</taxon>
        <taxon>Euplotidae</taxon>
        <taxon>Moneuplotes</taxon>
    </lineage>
</organism>
<gene>
    <name evidence="2" type="ORF">ECRASSUSDP1_LOCUS16925</name>
</gene>
<evidence type="ECO:0000313" key="2">
    <source>
        <dbReference type="EMBL" id="CAI2375562.1"/>
    </source>
</evidence>